<dbReference type="EMBL" id="CP089983">
    <property type="protein sequence ID" value="WXB03409.1"/>
    <property type="molecule type" value="Genomic_DNA"/>
</dbReference>
<accession>A0ABZ2KXJ5</accession>
<dbReference type="Proteomes" id="UP001374803">
    <property type="component" value="Chromosome"/>
</dbReference>
<organism evidence="2 3">
    <name type="scientific">Pendulispora rubella</name>
    <dbReference type="NCBI Taxonomy" id="2741070"/>
    <lineage>
        <taxon>Bacteria</taxon>
        <taxon>Pseudomonadati</taxon>
        <taxon>Myxococcota</taxon>
        <taxon>Myxococcia</taxon>
        <taxon>Myxococcales</taxon>
        <taxon>Sorangiineae</taxon>
        <taxon>Pendulisporaceae</taxon>
        <taxon>Pendulispora</taxon>
    </lineage>
</organism>
<evidence type="ECO:0000259" key="1">
    <source>
        <dbReference type="Pfam" id="PF13577"/>
    </source>
</evidence>
<feature type="domain" description="SnoaL-like" evidence="1">
    <location>
        <begin position="8"/>
        <end position="126"/>
    </location>
</feature>
<proteinExistence type="predicted"/>
<dbReference type="RefSeq" id="WP_394833039.1">
    <property type="nucleotide sequence ID" value="NZ_CP089929.1"/>
</dbReference>
<reference evidence="2" key="1">
    <citation type="submission" date="2021-12" db="EMBL/GenBank/DDBJ databases">
        <title>Discovery of the Pendulisporaceae a myxobacterial family with distinct sporulation behavior and unique specialized metabolism.</title>
        <authorList>
            <person name="Garcia R."/>
            <person name="Popoff A."/>
            <person name="Bader C.D."/>
            <person name="Loehr J."/>
            <person name="Walesch S."/>
            <person name="Walt C."/>
            <person name="Boldt J."/>
            <person name="Bunk B."/>
            <person name="Haeckl F.J.F.P.J."/>
            <person name="Gunesch A.P."/>
            <person name="Birkelbach J."/>
            <person name="Nuebel U."/>
            <person name="Pietschmann T."/>
            <person name="Bach T."/>
            <person name="Mueller R."/>
        </authorList>
    </citation>
    <scope>NUCLEOTIDE SEQUENCE</scope>
    <source>
        <strain evidence="2">MSr11367</strain>
    </source>
</reference>
<dbReference type="Gene3D" id="3.10.450.50">
    <property type="match status" value="1"/>
</dbReference>
<dbReference type="InterPro" id="IPR032710">
    <property type="entry name" value="NTF2-like_dom_sf"/>
</dbReference>
<evidence type="ECO:0000313" key="2">
    <source>
        <dbReference type="EMBL" id="WXB03409.1"/>
    </source>
</evidence>
<dbReference type="Pfam" id="PF13577">
    <property type="entry name" value="SnoaL_4"/>
    <property type="match status" value="1"/>
</dbReference>
<name>A0ABZ2KXJ5_9BACT</name>
<gene>
    <name evidence="2" type="ORF">LVJ94_41705</name>
</gene>
<protein>
    <submittedName>
        <fullName evidence="2">Nuclear transport factor 2 family protein</fullName>
    </submittedName>
</protein>
<evidence type="ECO:0000313" key="3">
    <source>
        <dbReference type="Proteomes" id="UP001374803"/>
    </source>
</evidence>
<keyword evidence="3" id="KW-1185">Reference proteome</keyword>
<dbReference type="SUPFAM" id="SSF54427">
    <property type="entry name" value="NTF2-like"/>
    <property type="match status" value="1"/>
</dbReference>
<dbReference type="InterPro" id="IPR037401">
    <property type="entry name" value="SnoaL-like"/>
</dbReference>
<sequence>METDNVQAKQLIHEVITNWVFWRDCCDWQQFRSAWHDDAWMTASWFQGPATEFIEASRRGVANGIRILHTLGGTTVDVHGPRAIAKTKVTIHQRAEIDGVEVDVTCKARHLDFFERRAGRWAIVRRESIYDQDRLDPLDPAAKPELDRALLDRFPESYRHLAYVQTKLGGDVRADLPCRTDARVQQLEQKGRDWLMDADAPPS</sequence>